<keyword evidence="1" id="KW-0472">Membrane</keyword>
<gene>
    <name evidence="2" type="ordered locus">ECH_0518</name>
</gene>
<proteinExistence type="predicted"/>
<feature type="transmembrane region" description="Helical" evidence="1">
    <location>
        <begin position="70"/>
        <end position="91"/>
    </location>
</feature>
<dbReference type="HOGENOM" id="CLU_958882_0_0_5"/>
<dbReference type="KEGG" id="ech:ECH_0518"/>
<feature type="transmembrane region" description="Helical" evidence="1">
    <location>
        <begin position="39"/>
        <end position="58"/>
    </location>
</feature>
<evidence type="ECO:0000313" key="2">
    <source>
        <dbReference type="EMBL" id="ABD45453.1"/>
    </source>
</evidence>
<dbReference type="Proteomes" id="UP000008320">
    <property type="component" value="Chromosome"/>
</dbReference>
<evidence type="ECO:0000313" key="3">
    <source>
        <dbReference type="Proteomes" id="UP000008320"/>
    </source>
</evidence>
<evidence type="ECO:0000256" key="1">
    <source>
        <dbReference type="SAM" id="Phobius"/>
    </source>
</evidence>
<feature type="transmembrane region" description="Helical" evidence="1">
    <location>
        <begin position="195"/>
        <end position="214"/>
    </location>
</feature>
<dbReference type="STRING" id="205920.ECH_0518"/>
<dbReference type="EMBL" id="CP000236">
    <property type="protein sequence ID" value="ABD45453.1"/>
    <property type="molecule type" value="Genomic_DNA"/>
</dbReference>
<dbReference type="OrthoDB" id="7163158at2"/>
<keyword evidence="1" id="KW-0812">Transmembrane</keyword>
<feature type="transmembrane region" description="Helical" evidence="1">
    <location>
        <begin position="170"/>
        <end position="189"/>
    </location>
</feature>
<keyword evidence="3" id="KW-1185">Reference proteome</keyword>
<sequence length="291" mass="34195">MSSFKNLIIRTTGFVIGSLLLIFSINMLMRRCSKRSNNVSIAVILLFSIGITVFFQIYGRNEHSLTFVNIKMYVMLLASSLIMFCIANLVLRKESECYSKFREQNKKIYFLKIDIANLEIQLNIMKREIEWFFDNLCSDTKICVDIKQEYLLPANKKFYDIGFLCKTAKFVTFSIALVVFLCESFYSVLSQKFDLVGLFMYYVLISLFLFTFIIDRLALYSEKNYKSISQNSKSIIDTLNTELNVKKRMYTVLLQEVSKYNILTEKELVNENNIRTLEKYKNKIFDILDRV</sequence>
<feature type="transmembrane region" description="Helical" evidence="1">
    <location>
        <begin position="6"/>
        <end position="27"/>
    </location>
</feature>
<reference evidence="2 3" key="1">
    <citation type="journal article" date="2006" name="PLoS Genet.">
        <title>Comparative genomics of emerging human ehrlichiosis agents.</title>
        <authorList>
            <person name="Dunning Hotopp J.C."/>
            <person name="Lin M."/>
            <person name="Madupu R."/>
            <person name="Crabtree J."/>
            <person name="Angiuoli S.V."/>
            <person name="Eisen J.A."/>
            <person name="Seshadri R."/>
            <person name="Ren Q."/>
            <person name="Wu M."/>
            <person name="Utterback T.R."/>
            <person name="Smith S."/>
            <person name="Lewis M."/>
            <person name="Khouri H."/>
            <person name="Zhang C."/>
            <person name="Niu H."/>
            <person name="Lin Q."/>
            <person name="Ohashi N."/>
            <person name="Zhi N."/>
            <person name="Nelson W."/>
            <person name="Brinkac L.M."/>
            <person name="Dodson R.J."/>
            <person name="Rosovitz M.J."/>
            <person name="Sundaram J."/>
            <person name="Daugherty S.C."/>
            <person name="Davidsen T."/>
            <person name="Durkin A.S."/>
            <person name="Gwinn M."/>
            <person name="Haft D.H."/>
            <person name="Selengut J.D."/>
            <person name="Sullivan S.A."/>
            <person name="Zafar N."/>
            <person name="Zhou L."/>
            <person name="Benahmed F."/>
            <person name="Forberger H."/>
            <person name="Halpin R."/>
            <person name="Mulligan S."/>
            <person name="Robinson J."/>
            <person name="White O."/>
            <person name="Rikihisa Y."/>
            <person name="Tettelin H."/>
        </authorList>
    </citation>
    <scope>NUCLEOTIDE SEQUENCE [LARGE SCALE GENOMIC DNA]</scope>
    <source>
        <strain evidence="3">ATCC CRL-10679 / Arkansas</strain>
    </source>
</reference>
<name>Q2GGV0_EHRCR</name>
<accession>Q2GGV0</accession>
<keyword evidence="1" id="KW-1133">Transmembrane helix</keyword>
<dbReference type="AlphaFoldDB" id="Q2GGV0"/>
<dbReference type="RefSeq" id="WP_011452651.1">
    <property type="nucleotide sequence ID" value="NC_007799.1"/>
</dbReference>
<organism evidence="2 3">
    <name type="scientific">Ehrlichia chaffeensis (strain ATCC CRL-10679 / Arkansas)</name>
    <dbReference type="NCBI Taxonomy" id="205920"/>
    <lineage>
        <taxon>Bacteria</taxon>
        <taxon>Pseudomonadati</taxon>
        <taxon>Pseudomonadota</taxon>
        <taxon>Alphaproteobacteria</taxon>
        <taxon>Rickettsiales</taxon>
        <taxon>Anaplasmataceae</taxon>
        <taxon>Ehrlichia</taxon>
    </lineage>
</organism>
<protein>
    <submittedName>
        <fullName evidence="2">Membrane protein</fullName>
    </submittedName>
</protein>